<dbReference type="PANTHER" id="PTHR43556">
    <property type="entry name" value="PEPTIDE CHAIN RELEASE FACTOR RF3"/>
    <property type="match status" value="1"/>
</dbReference>
<dbReference type="Gene3D" id="3.40.50.300">
    <property type="entry name" value="P-loop containing nucleotide triphosphate hydrolases"/>
    <property type="match status" value="1"/>
</dbReference>
<dbReference type="InterPro" id="IPR027417">
    <property type="entry name" value="P-loop_NTPase"/>
</dbReference>
<dbReference type="InterPro" id="IPR004548">
    <property type="entry name" value="PrfC"/>
</dbReference>
<keyword evidence="11" id="KW-1185">Reference proteome</keyword>
<feature type="domain" description="Tr-type G" evidence="9">
    <location>
        <begin position="14"/>
        <end position="280"/>
    </location>
</feature>
<feature type="binding site" evidence="7">
    <location>
        <begin position="23"/>
        <end position="30"/>
    </location>
    <ligand>
        <name>GTP</name>
        <dbReference type="ChEBI" id="CHEBI:37565"/>
    </ligand>
</feature>
<dbReference type="RefSeq" id="WP_298382238.1">
    <property type="nucleotide sequence ID" value="NZ_JBFSHR010000073.1"/>
</dbReference>
<dbReference type="SUPFAM" id="SSF50447">
    <property type="entry name" value="Translation proteins"/>
    <property type="match status" value="1"/>
</dbReference>
<dbReference type="InterPro" id="IPR009000">
    <property type="entry name" value="Transl_B-barrel_sf"/>
</dbReference>
<keyword evidence="4 7" id="KW-0547">Nucleotide-binding</keyword>
<comment type="subcellular location">
    <subcellularLocation>
        <location evidence="1 7">Cytoplasm</location>
    </subcellularLocation>
</comment>
<comment type="similarity">
    <text evidence="2 7">Belongs to the TRAFAC class translation factor GTPase superfamily. Classic translation factor GTPase family. PrfC subfamily.</text>
</comment>
<dbReference type="PROSITE" id="PS51722">
    <property type="entry name" value="G_TR_2"/>
    <property type="match status" value="1"/>
</dbReference>
<comment type="function">
    <text evidence="7">Increases the formation of ribosomal termination complexes and stimulates activities of RF-1 and RF-2. It binds guanine nucleotides and has strong preference for UGA stop codons. It may interact directly with the ribosome. The stimulation of RF-1 and RF-2 is significantly reduced by GTP and GDP, but not by GMP.</text>
</comment>
<dbReference type="InterPro" id="IPR005225">
    <property type="entry name" value="Small_GTP-bd"/>
</dbReference>
<dbReference type="Pfam" id="PF22042">
    <property type="entry name" value="EF-G_D2"/>
    <property type="match status" value="1"/>
</dbReference>
<dbReference type="NCBIfam" id="TIGR00231">
    <property type="entry name" value="small_GTP"/>
    <property type="match status" value="1"/>
</dbReference>
<reference evidence="10 11" key="1">
    <citation type="submission" date="2024-07" db="EMBL/GenBank/DDBJ databases">
        <title>Draft Genome Sequence of Ferrimicrobium acidiphilum Strain YE2023, Isolated from a Pulp of Bioleach Reactor.</title>
        <authorList>
            <person name="Elkina Y.A."/>
            <person name="Bulaeva A.G."/>
            <person name="Beletsky A.V."/>
            <person name="Mardanov A.V."/>
        </authorList>
    </citation>
    <scope>NUCLEOTIDE SEQUENCE [LARGE SCALE GENOMIC DNA]</scope>
    <source>
        <strain evidence="10 11">YE2023</strain>
    </source>
</reference>
<evidence type="ECO:0000256" key="1">
    <source>
        <dbReference type="ARBA" id="ARBA00004496"/>
    </source>
</evidence>
<dbReference type="InterPro" id="IPR031157">
    <property type="entry name" value="G_TR_CS"/>
</dbReference>
<dbReference type="InterPro" id="IPR032090">
    <property type="entry name" value="RF3_C"/>
</dbReference>
<dbReference type="EMBL" id="JBFSHR010000073">
    <property type="protein sequence ID" value="MEX6430691.1"/>
    <property type="molecule type" value="Genomic_DNA"/>
</dbReference>
<dbReference type="SUPFAM" id="SSF52540">
    <property type="entry name" value="P-loop containing nucleoside triphosphate hydrolases"/>
    <property type="match status" value="1"/>
</dbReference>
<feature type="binding site" evidence="7">
    <location>
        <begin position="91"/>
        <end position="95"/>
    </location>
    <ligand>
        <name>GTP</name>
        <dbReference type="ChEBI" id="CHEBI:37565"/>
    </ligand>
</feature>
<evidence type="ECO:0000256" key="5">
    <source>
        <dbReference type="ARBA" id="ARBA00022917"/>
    </source>
</evidence>
<dbReference type="InterPro" id="IPR035647">
    <property type="entry name" value="EFG_III/V"/>
</dbReference>
<evidence type="ECO:0000256" key="4">
    <source>
        <dbReference type="ARBA" id="ARBA00022741"/>
    </source>
</evidence>
<protein>
    <recommendedName>
        <fullName evidence="7 8">Peptide chain release factor 3</fullName>
        <shortName evidence="7">RF-3</shortName>
    </recommendedName>
</protein>
<dbReference type="PROSITE" id="PS00301">
    <property type="entry name" value="G_TR_1"/>
    <property type="match status" value="1"/>
</dbReference>
<dbReference type="InterPro" id="IPR053905">
    <property type="entry name" value="EF-G-like_DII"/>
</dbReference>
<keyword evidence="6 7" id="KW-0342">GTP-binding</keyword>
<dbReference type="SUPFAM" id="SSF54980">
    <property type="entry name" value="EF-G C-terminal domain-like"/>
    <property type="match status" value="1"/>
</dbReference>
<dbReference type="InterPro" id="IPR038467">
    <property type="entry name" value="RF3_dom_3_sf"/>
</dbReference>
<organism evidence="10 11">
    <name type="scientific">Ferrimicrobium acidiphilum</name>
    <dbReference type="NCBI Taxonomy" id="121039"/>
    <lineage>
        <taxon>Bacteria</taxon>
        <taxon>Bacillati</taxon>
        <taxon>Actinomycetota</taxon>
        <taxon>Acidimicrobiia</taxon>
        <taxon>Acidimicrobiales</taxon>
        <taxon>Acidimicrobiaceae</taxon>
        <taxon>Ferrimicrobium</taxon>
    </lineage>
</organism>
<comment type="caution">
    <text evidence="10">The sequence shown here is derived from an EMBL/GenBank/DDBJ whole genome shotgun (WGS) entry which is preliminary data.</text>
</comment>
<dbReference type="Pfam" id="PF00009">
    <property type="entry name" value="GTP_EFTU"/>
    <property type="match status" value="1"/>
</dbReference>
<evidence type="ECO:0000259" key="9">
    <source>
        <dbReference type="PROSITE" id="PS51722"/>
    </source>
</evidence>
<accession>A0ABV3Y6X2</accession>
<evidence type="ECO:0000256" key="2">
    <source>
        <dbReference type="ARBA" id="ARBA00009978"/>
    </source>
</evidence>
<feature type="binding site" evidence="7">
    <location>
        <begin position="145"/>
        <end position="148"/>
    </location>
    <ligand>
        <name>GTP</name>
        <dbReference type="ChEBI" id="CHEBI:37565"/>
    </ligand>
</feature>
<dbReference type="HAMAP" id="MF_00072">
    <property type="entry name" value="Rel_fac_3"/>
    <property type="match status" value="1"/>
</dbReference>
<dbReference type="Gene3D" id="2.40.30.10">
    <property type="entry name" value="Translation factors"/>
    <property type="match status" value="1"/>
</dbReference>
<evidence type="ECO:0000256" key="3">
    <source>
        <dbReference type="ARBA" id="ARBA00022490"/>
    </source>
</evidence>
<evidence type="ECO:0000256" key="6">
    <source>
        <dbReference type="ARBA" id="ARBA00023134"/>
    </source>
</evidence>
<dbReference type="PANTHER" id="PTHR43556:SF2">
    <property type="entry name" value="PEPTIDE CHAIN RELEASE FACTOR RF3"/>
    <property type="match status" value="1"/>
</dbReference>
<dbReference type="PRINTS" id="PR00315">
    <property type="entry name" value="ELONGATNFCT"/>
</dbReference>
<proteinExistence type="inferred from homology"/>
<name>A0ABV3Y6X2_9ACTN</name>
<evidence type="ECO:0000313" key="11">
    <source>
        <dbReference type="Proteomes" id="UP001560267"/>
    </source>
</evidence>
<evidence type="ECO:0000256" key="8">
    <source>
        <dbReference type="NCBIfam" id="TIGR00503"/>
    </source>
</evidence>
<dbReference type="Pfam" id="PF16658">
    <property type="entry name" value="RF3_C"/>
    <property type="match status" value="1"/>
</dbReference>
<dbReference type="NCBIfam" id="NF001964">
    <property type="entry name" value="PRK00741.1"/>
    <property type="match status" value="1"/>
</dbReference>
<dbReference type="NCBIfam" id="TIGR00503">
    <property type="entry name" value="prfC"/>
    <property type="match status" value="1"/>
</dbReference>
<dbReference type="Proteomes" id="UP001560267">
    <property type="component" value="Unassembled WGS sequence"/>
</dbReference>
<keyword evidence="3 7" id="KW-0963">Cytoplasm</keyword>
<dbReference type="InterPro" id="IPR000795">
    <property type="entry name" value="T_Tr_GTP-bd_dom"/>
</dbReference>
<evidence type="ECO:0000313" key="10">
    <source>
        <dbReference type="EMBL" id="MEX6430691.1"/>
    </source>
</evidence>
<gene>
    <name evidence="7" type="primary">prfC</name>
    <name evidence="10" type="ORF">AB6A68_12725</name>
</gene>
<keyword evidence="5 7" id="KW-0648">Protein biosynthesis</keyword>
<dbReference type="Gene3D" id="3.30.70.3280">
    <property type="entry name" value="Peptide chain release factor 3, domain III"/>
    <property type="match status" value="1"/>
</dbReference>
<evidence type="ECO:0000256" key="7">
    <source>
        <dbReference type="HAMAP-Rule" id="MF_00072"/>
    </source>
</evidence>
<sequence>MDESERLEILTEASRRRTFAIISHPDAGKTTLTEKFLLYAGAIAEAGAVKARTGRRDTRSDWMAMEQERGISVTSTALQFEYRGAWINLLDTPGHRDFSEDTYRVLTAVDAVVMVLDTAKGIETQTLKLFEVCRSLGLPMLTYLNKFDRPGKAPLELLDEIEDKIGVRPTPMTWPVGIPGEFRGVIDRVTGVFTRFERSVRGRTMATEVPLDASVAAAEEGPAWENAVDECALLEAVGATHDQASFLSGKTSPLFVGSAMNNFGVRALLDAVVDLVPSPSPRRSIDGELRPLDAPLAGFVFKIQANMDPSHRDHVAFVRICSGRFVRGVTLTHAVTGRTFSTKYASSLFGADRSTIEVAYPGDVVGLVNAGELRIGDALYARNPVVFPSFPQFAPEIFRRVRVKDPGRAKQFRRGLEQLEREGVLQVLYELDGDPLPVLAAVGEMQFEVFHYRMEHEFGAVVEFLPTPYRVARVISSDGAALLGRIPGVRVLRRGDDTLLVLFESQVRLQTVERDHPEVDFGMLLGSGFPAFT</sequence>